<evidence type="ECO:0000313" key="1">
    <source>
        <dbReference type="EMBL" id="KAF0733897.1"/>
    </source>
</evidence>
<name>A0A6G0X1X1_9STRA</name>
<dbReference type="VEuPathDB" id="FungiDB:AeMF1_019353"/>
<reference evidence="1 3" key="1">
    <citation type="submission" date="2019-07" db="EMBL/GenBank/DDBJ databases">
        <title>Genomics analysis of Aphanomyces spp. identifies a new class of oomycete effector associated with host adaptation.</title>
        <authorList>
            <person name="Gaulin E."/>
        </authorList>
    </citation>
    <scope>NUCLEOTIDE SEQUENCE [LARGE SCALE GENOMIC DNA]</scope>
    <source>
        <strain evidence="1 3">ATCC 201684</strain>
    </source>
</reference>
<dbReference type="EMBL" id="VJMJ01000119">
    <property type="protein sequence ID" value="KAF0733899.1"/>
    <property type="molecule type" value="Genomic_DNA"/>
</dbReference>
<protein>
    <submittedName>
        <fullName evidence="1">Uncharacterized protein</fullName>
    </submittedName>
</protein>
<organism evidence="1 3">
    <name type="scientific">Aphanomyces euteiches</name>
    <dbReference type="NCBI Taxonomy" id="100861"/>
    <lineage>
        <taxon>Eukaryota</taxon>
        <taxon>Sar</taxon>
        <taxon>Stramenopiles</taxon>
        <taxon>Oomycota</taxon>
        <taxon>Saprolegniomycetes</taxon>
        <taxon>Saprolegniales</taxon>
        <taxon>Verrucalvaceae</taxon>
        <taxon>Aphanomyces</taxon>
    </lineage>
</organism>
<gene>
    <name evidence="1" type="ORF">Ae201684_009454</name>
    <name evidence="2" type="ORF">Ae201684_009456</name>
</gene>
<evidence type="ECO:0000313" key="3">
    <source>
        <dbReference type="Proteomes" id="UP000481153"/>
    </source>
</evidence>
<keyword evidence="3" id="KW-1185">Reference proteome</keyword>
<accession>A0A6G0X1X1</accession>
<proteinExistence type="predicted"/>
<dbReference type="Proteomes" id="UP000481153">
    <property type="component" value="Unassembled WGS sequence"/>
</dbReference>
<comment type="caution">
    <text evidence="1">The sequence shown here is derived from an EMBL/GenBank/DDBJ whole genome shotgun (WGS) entry which is preliminary data.</text>
</comment>
<dbReference type="AlphaFoldDB" id="A0A6G0X1X1"/>
<dbReference type="EMBL" id="VJMJ01000119">
    <property type="protein sequence ID" value="KAF0733897.1"/>
    <property type="molecule type" value="Genomic_DNA"/>
</dbReference>
<sequence>MEDDVQPLANLMDTSYTDATRNHAPAAMKMFVLFLENYNNGAVSLDTISSDDITEELFGKFAAFLVSDPNIRYSTSTTYLSSVKRQIVEKTHQHSLIPTTTGTKHYD</sequence>
<evidence type="ECO:0000313" key="2">
    <source>
        <dbReference type="EMBL" id="KAF0733899.1"/>
    </source>
</evidence>